<protein>
    <submittedName>
        <fullName evidence="4">RNA recognition motif domain-containing protein</fullName>
    </submittedName>
</protein>
<dbReference type="Gene3D" id="3.30.70.330">
    <property type="match status" value="6"/>
</dbReference>
<dbReference type="Proteomes" id="UP001201812">
    <property type="component" value="Unassembled WGS sequence"/>
</dbReference>
<evidence type="ECO:0000256" key="2">
    <source>
        <dbReference type="PROSITE-ProRule" id="PRU00176"/>
    </source>
</evidence>
<dbReference type="SUPFAM" id="SSF54928">
    <property type="entry name" value="RNA-binding domain, RBD"/>
    <property type="match status" value="5"/>
</dbReference>
<evidence type="ECO:0000313" key="5">
    <source>
        <dbReference type="Proteomes" id="UP001201812"/>
    </source>
</evidence>
<evidence type="ECO:0000256" key="1">
    <source>
        <dbReference type="ARBA" id="ARBA00022884"/>
    </source>
</evidence>
<evidence type="ECO:0000313" key="4">
    <source>
        <dbReference type="EMBL" id="KAI1698913.1"/>
    </source>
</evidence>
<evidence type="ECO:0000259" key="3">
    <source>
        <dbReference type="PROSITE" id="PS50102"/>
    </source>
</evidence>
<reference evidence="4" key="1">
    <citation type="submission" date="2022-01" db="EMBL/GenBank/DDBJ databases">
        <title>Genome Sequence Resource for Two Populations of Ditylenchus destructor, the Migratory Endoparasitic Phytonematode.</title>
        <authorList>
            <person name="Zhang H."/>
            <person name="Lin R."/>
            <person name="Xie B."/>
        </authorList>
    </citation>
    <scope>NUCLEOTIDE SEQUENCE</scope>
    <source>
        <strain evidence="4">BazhouSP</strain>
    </source>
</reference>
<dbReference type="InterPro" id="IPR000504">
    <property type="entry name" value="RRM_dom"/>
</dbReference>
<feature type="domain" description="RRM" evidence="3">
    <location>
        <begin position="469"/>
        <end position="546"/>
    </location>
</feature>
<feature type="domain" description="RRM" evidence="3">
    <location>
        <begin position="393"/>
        <end position="461"/>
    </location>
</feature>
<keyword evidence="1 2" id="KW-0694">RNA-binding</keyword>
<accession>A0AAD4MR03</accession>
<dbReference type="InterPro" id="IPR012677">
    <property type="entry name" value="Nucleotide-bd_a/b_plait_sf"/>
</dbReference>
<sequence length="555" mass="63177">MDPQSLFRMLSQSRLLQTCLRNVSISRRHMCVLSSIQLSRQSPIISLIQEEMKIRRFSSFREHPTEFSSKKSNRDPNAIRRHSNEYIFSPNRRHDPNRTIFIGGMTKFTTVQSLYNYFLPFGTITGCRLARDKLNGISMGYGFVEFEEVGEAESACESQPHVIDSQEVSVRLVSHKELAQKFKLFVGGLSKETSAETMREYFSKFGDVVECYIPRNVDNSSRGFGYVTLKSQEAINNALNSAPHCIDNKEVGVEQTHVRQREFTIIVKKLSPNTTNESLRAFYSRFGRLTQCNIKFDRQTGQSRGFGYVAFSSLKELNSAINVNPTRHLTASIIRMSIFGELTQCNIKFDRQTGQSRGFVSFCSQKELNSAIKVNPHIIDGAEVKLEYVTSEFDMIVTSLTMNITEKALRDHFSRYGKLRRCEILESLPGVRTGFVGFWSEKEVLQALADRPHTINGKRVNCYQKDQSFTAYIGNLPLDATDDSLFETFSKYGKLVHWEVKRDHNTNGSLGYGFVSFEKAEEVVQAANGGPHILHGRTLRVEPVKKLTLSKKSFK</sequence>
<gene>
    <name evidence="4" type="ORF">DdX_17634</name>
</gene>
<feature type="domain" description="RRM" evidence="3">
    <location>
        <begin position="182"/>
        <end position="270"/>
    </location>
</feature>
<name>A0AAD4MR03_9BILA</name>
<comment type="caution">
    <text evidence="4">The sequence shown here is derived from an EMBL/GenBank/DDBJ whole genome shotgun (WGS) entry which is preliminary data.</text>
</comment>
<dbReference type="Pfam" id="PF00076">
    <property type="entry name" value="RRM_1"/>
    <property type="match status" value="5"/>
</dbReference>
<feature type="domain" description="RRM" evidence="3">
    <location>
        <begin position="263"/>
        <end position="336"/>
    </location>
</feature>
<proteinExistence type="predicted"/>
<dbReference type="PROSITE" id="PS50102">
    <property type="entry name" value="RRM"/>
    <property type="match status" value="5"/>
</dbReference>
<organism evidence="4 5">
    <name type="scientific">Ditylenchus destructor</name>
    <dbReference type="NCBI Taxonomy" id="166010"/>
    <lineage>
        <taxon>Eukaryota</taxon>
        <taxon>Metazoa</taxon>
        <taxon>Ecdysozoa</taxon>
        <taxon>Nematoda</taxon>
        <taxon>Chromadorea</taxon>
        <taxon>Rhabditida</taxon>
        <taxon>Tylenchina</taxon>
        <taxon>Tylenchomorpha</taxon>
        <taxon>Sphaerularioidea</taxon>
        <taxon>Anguinidae</taxon>
        <taxon>Anguininae</taxon>
        <taxon>Ditylenchus</taxon>
    </lineage>
</organism>
<keyword evidence="5" id="KW-1185">Reference proteome</keyword>
<dbReference type="InterPro" id="IPR050886">
    <property type="entry name" value="RNA-binding_reg"/>
</dbReference>
<dbReference type="AlphaFoldDB" id="A0AAD4MR03"/>
<feature type="domain" description="RRM" evidence="3">
    <location>
        <begin position="98"/>
        <end position="177"/>
    </location>
</feature>
<dbReference type="PANTHER" id="PTHR48024:SF56">
    <property type="entry name" value="HETEROGENEOUS NUCLEAR RIBONUCLEOPROTEIN A0"/>
    <property type="match status" value="1"/>
</dbReference>
<dbReference type="SMART" id="SM00360">
    <property type="entry name" value="RRM"/>
    <property type="match status" value="5"/>
</dbReference>
<dbReference type="GO" id="GO:0005634">
    <property type="term" value="C:nucleus"/>
    <property type="evidence" value="ECO:0007669"/>
    <property type="project" value="TreeGrafter"/>
</dbReference>
<dbReference type="PANTHER" id="PTHR48024">
    <property type="entry name" value="GEO13361P1-RELATED"/>
    <property type="match status" value="1"/>
</dbReference>
<dbReference type="InterPro" id="IPR035979">
    <property type="entry name" value="RBD_domain_sf"/>
</dbReference>
<dbReference type="GO" id="GO:0003723">
    <property type="term" value="F:RNA binding"/>
    <property type="evidence" value="ECO:0007669"/>
    <property type="project" value="UniProtKB-UniRule"/>
</dbReference>
<dbReference type="EMBL" id="JAKKPZ010000199">
    <property type="protein sequence ID" value="KAI1698913.1"/>
    <property type="molecule type" value="Genomic_DNA"/>
</dbReference>